<keyword evidence="1" id="KW-0560">Oxidoreductase</keyword>
<dbReference type="SUPFAM" id="SSF52283">
    <property type="entry name" value="Formate/glycerate dehydrogenase catalytic domain-like"/>
    <property type="match status" value="1"/>
</dbReference>
<dbReference type="PANTHER" id="PTHR43333:SF1">
    <property type="entry name" value="D-ISOMER SPECIFIC 2-HYDROXYACID DEHYDROGENASE NAD-BINDING DOMAIN-CONTAINING PROTEIN"/>
    <property type="match status" value="1"/>
</dbReference>
<dbReference type="Proteomes" id="UP000292445">
    <property type="component" value="Unassembled WGS sequence"/>
</dbReference>
<dbReference type="EMBL" id="SGXC01000001">
    <property type="protein sequence ID" value="RZS85307.1"/>
    <property type="molecule type" value="Genomic_DNA"/>
</dbReference>
<dbReference type="RefSeq" id="WP_130356536.1">
    <property type="nucleotide sequence ID" value="NZ_SGXC01000001.1"/>
</dbReference>
<reference evidence="4 5" key="1">
    <citation type="submission" date="2019-02" db="EMBL/GenBank/DDBJ databases">
        <title>Genomic Encyclopedia of Type Strains, Phase IV (KMG-IV): sequencing the most valuable type-strain genomes for metagenomic binning, comparative biology and taxonomic classification.</title>
        <authorList>
            <person name="Goeker M."/>
        </authorList>
    </citation>
    <scope>NUCLEOTIDE SEQUENCE [LARGE SCALE GENOMIC DNA]</scope>
    <source>
        <strain evidence="4 5">K24</strain>
    </source>
</reference>
<dbReference type="SUPFAM" id="SSF51735">
    <property type="entry name" value="NAD(P)-binding Rossmann-fold domains"/>
    <property type="match status" value="1"/>
</dbReference>
<keyword evidence="5" id="KW-1185">Reference proteome</keyword>
<comment type="caution">
    <text evidence="4">The sequence shown here is derived from an EMBL/GenBank/DDBJ whole genome shotgun (WGS) entry which is preliminary data.</text>
</comment>
<evidence type="ECO:0000259" key="3">
    <source>
        <dbReference type="Pfam" id="PF02826"/>
    </source>
</evidence>
<name>A0A4V2F3U3_9BURK</name>
<protein>
    <submittedName>
        <fullName evidence="4">Phosphoglycerate dehydrogenase-like enzyme</fullName>
    </submittedName>
</protein>
<sequence length="318" mass="33763">MRVIFSTTIAREPVQRALKAFHDLDLVICEDLADVAPLAAQADALVLSDPRGAPGRAIAEAMRQPGSKVRWVQLLSAGAAGLLAHGVPPGVVITNQGGAVAPAVAEHGMAMILAMARRIPAICDRSLRHEWNKAFDPPLVSMEGKTLAIVGFGNIGAQLARRAAGFDMKIVGLSRSLTSSPLAEMRPMEALDDVLAEADVVAVCIAALPATRHIMDARRFAAIKPGALLINLSRGETVDQAALRTALETGRLRGAFIDVTEPEPLPAADPLWQAPNLFISPHTAGAGSIHTGRRIAEVVGENLRRFMRGEPLLHQLKS</sequence>
<organism evidence="4 5">
    <name type="scientific">Pigmentiphaga kullae</name>
    <dbReference type="NCBI Taxonomy" id="151784"/>
    <lineage>
        <taxon>Bacteria</taxon>
        <taxon>Pseudomonadati</taxon>
        <taxon>Pseudomonadota</taxon>
        <taxon>Betaproteobacteria</taxon>
        <taxon>Burkholderiales</taxon>
        <taxon>Alcaligenaceae</taxon>
        <taxon>Pigmentiphaga</taxon>
    </lineage>
</organism>
<keyword evidence="2" id="KW-0520">NAD</keyword>
<evidence type="ECO:0000313" key="4">
    <source>
        <dbReference type="EMBL" id="RZS85307.1"/>
    </source>
</evidence>
<feature type="domain" description="D-isomer specific 2-hydroxyacid dehydrogenase NAD-binding" evidence="3">
    <location>
        <begin position="109"/>
        <end position="284"/>
    </location>
</feature>
<gene>
    <name evidence="4" type="ORF">EV675_1330</name>
</gene>
<evidence type="ECO:0000313" key="5">
    <source>
        <dbReference type="Proteomes" id="UP000292445"/>
    </source>
</evidence>
<dbReference type="GO" id="GO:0051287">
    <property type="term" value="F:NAD binding"/>
    <property type="evidence" value="ECO:0007669"/>
    <property type="project" value="InterPro"/>
</dbReference>
<evidence type="ECO:0000256" key="2">
    <source>
        <dbReference type="ARBA" id="ARBA00023027"/>
    </source>
</evidence>
<dbReference type="InterPro" id="IPR036291">
    <property type="entry name" value="NAD(P)-bd_dom_sf"/>
</dbReference>
<dbReference type="OrthoDB" id="9787219at2"/>
<dbReference type="Pfam" id="PF02826">
    <property type="entry name" value="2-Hacid_dh_C"/>
    <property type="match status" value="1"/>
</dbReference>
<dbReference type="GO" id="GO:0016491">
    <property type="term" value="F:oxidoreductase activity"/>
    <property type="evidence" value="ECO:0007669"/>
    <property type="project" value="UniProtKB-KW"/>
</dbReference>
<dbReference type="Gene3D" id="3.40.50.720">
    <property type="entry name" value="NAD(P)-binding Rossmann-like Domain"/>
    <property type="match status" value="2"/>
</dbReference>
<proteinExistence type="predicted"/>
<dbReference type="AlphaFoldDB" id="A0A4V2F3U3"/>
<dbReference type="CDD" id="cd05300">
    <property type="entry name" value="2-Hacid_dh_1"/>
    <property type="match status" value="1"/>
</dbReference>
<accession>A0A4V2F3U3</accession>
<dbReference type="PANTHER" id="PTHR43333">
    <property type="entry name" value="2-HACID_DH_C DOMAIN-CONTAINING PROTEIN"/>
    <property type="match status" value="1"/>
</dbReference>
<evidence type="ECO:0000256" key="1">
    <source>
        <dbReference type="ARBA" id="ARBA00023002"/>
    </source>
</evidence>
<dbReference type="InterPro" id="IPR006140">
    <property type="entry name" value="D-isomer_DH_NAD-bd"/>
</dbReference>